<feature type="non-terminal residue" evidence="3">
    <location>
        <position position="143"/>
    </location>
</feature>
<keyword evidence="2" id="KW-0802">TPR repeat</keyword>
<dbReference type="PANTHER" id="PTHR44858">
    <property type="entry name" value="TETRATRICOPEPTIDE REPEAT PROTEIN 6"/>
    <property type="match status" value="1"/>
</dbReference>
<gene>
    <name evidence="3" type="ORF">S01H4_37061</name>
</gene>
<dbReference type="InterPro" id="IPR011990">
    <property type="entry name" value="TPR-like_helical_dom_sf"/>
</dbReference>
<proteinExistence type="predicted"/>
<accession>X1BMV7</accession>
<dbReference type="SMART" id="SM00028">
    <property type="entry name" value="TPR"/>
    <property type="match status" value="2"/>
</dbReference>
<organism evidence="3">
    <name type="scientific">marine sediment metagenome</name>
    <dbReference type="NCBI Taxonomy" id="412755"/>
    <lineage>
        <taxon>unclassified sequences</taxon>
        <taxon>metagenomes</taxon>
        <taxon>ecological metagenomes</taxon>
    </lineage>
</organism>
<comment type="caution">
    <text evidence="3">The sequence shown here is derived from an EMBL/GenBank/DDBJ whole genome shotgun (WGS) entry which is preliminary data.</text>
</comment>
<dbReference type="Pfam" id="PF13432">
    <property type="entry name" value="TPR_16"/>
    <property type="match status" value="2"/>
</dbReference>
<dbReference type="InterPro" id="IPR019734">
    <property type="entry name" value="TPR_rpt"/>
</dbReference>
<protein>
    <submittedName>
        <fullName evidence="3">Uncharacterized protein</fullName>
    </submittedName>
</protein>
<keyword evidence="1" id="KW-0677">Repeat</keyword>
<dbReference type="InterPro" id="IPR050498">
    <property type="entry name" value="Ycf3"/>
</dbReference>
<evidence type="ECO:0000256" key="2">
    <source>
        <dbReference type="ARBA" id="ARBA00022803"/>
    </source>
</evidence>
<dbReference type="SUPFAM" id="SSF48452">
    <property type="entry name" value="TPR-like"/>
    <property type="match status" value="1"/>
</dbReference>
<reference evidence="3" key="1">
    <citation type="journal article" date="2014" name="Front. Microbiol.">
        <title>High frequency of phylogenetically diverse reductive dehalogenase-homologous genes in deep subseafloor sedimentary metagenomes.</title>
        <authorList>
            <person name="Kawai M."/>
            <person name="Futagami T."/>
            <person name="Toyoda A."/>
            <person name="Takaki Y."/>
            <person name="Nishi S."/>
            <person name="Hori S."/>
            <person name="Arai W."/>
            <person name="Tsubouchi T."/>
            <person name="Morono Y."/>
            <person name="Uchiyama I."/>
            <person name="Ito T."/>
            <person name="Fujiyama A."/>
            <person name="Inagaki F."/>
            <person name="Takami H."/>
        </authorList>
    </citation>
    <scope>NUCLEOTIDE SEQUENCE</scope>
    <source>
        <strain evidence="3">Expedition CK06-06</strain>
    </source>
</reference>
<evidence type="ECO:0000256" key="1">
    <source>
        <dbReference type="ARBA" id="ARBA00022737"/>
    </source>
</evidence>
<dbReference type="AlphaFoldDB" id="X1BMV7"/>
<dbReference type="PROSITE" id="PS50005">
    <property type="entry name" value="TPR"/>
    <property type="match status" value="2"/>
</dbReference>
<dbReference type="EMBL" id="BART01019872">
    <property type="protein sequence ID" value="GAG97274.1"/>
    <property type="molecule type" value="Genomic_DNA"/>
</dbReference>
<name>X1BMV7_9ZZZZ</name>
<evidence type="ECO:0000313" key="3">
    <source>
        <dbReference type="EMBL" id="GAG97274.1"/>
    </source>
</evidence>
<dbReference type="Gene3D" id="1.25.40.10">
    <property type="entry name" value="Tetratricopeptide repeat domain"/>
    <property type="match status" value="2"/>
</dbReference>
<sequence>MFGPNSSAAIADLRDYTALRPADASGWINLGQAHEGLGETFSAIDAYETALTADPTATHLYSTLAKLSYEALAAFNPDSLEFEQYLDQTVEHATTALDEYPSDTTALLYRALAYIAQNKQEHALEDLSAALVIDPAFLPASIT</sequence>
<dbReference type="PANTHER" id="PTHR44858:SF1">
    <property type="entry name" value="UDP-N-ACETYLGLUCOSAMINE--PEPTIDE N-ACETYLGLUCOSAMINYLTRANSFERASE SPINDLY-RELATED"/>
    <property type="match status" value="1"/>
</dbReference>